<dbReference type="PANTHER" id="PTHR35891:SF3">
    <property type="entry name" value="THIOL:DISULFIDE INTERCHANGE PROTEIN DSBL"/>
    <property type="match status" value="1"/>
</dbReference>
<dbReference type="PANTHER" id="PTHR35891">
    <property type="entry name" value="THIOL:DISULFIDE INTERCHANGE PROTEIN DSBA"/>
    <property type="match status" value="1"/>
</dbReference>
<dbReference type="InterPro" id="IPR001853">
    <property type="entry name" value="DSBA-like_thioredoxin_dom"/>
</dbReference>
<dbReference type="InterPro" id="IPR036249">
    <property type="entry name" value="Thioredoxin-like_sf"/>
</dbReference>
<dbReference type="Proteomes" id="UP001057522">
    <property type="component" value="Unassembled WGS sequence"/>
</dbReference>
<dbReference type="SUPFAM" id="SSF52833">
    <property type="entry name" value="Thioredoxin-like"/>
    <property type="match status" value="1"/>
</dbReference>
<sequence>MKIFKLWLIGICLFSLQALANDLKENVDYIVLKKPISNMQNKVIEIFNIGCPHCAYYNTNFVPNLLEFLPENVEFLPYHVAAAIPIHEETSNILVVALTKDKEKGLELKDNDSMYKKVLNHYFNAIHKERKNWSNRQEFLKEGLEILGISEIEYKETLKTKNSKEALKQWQSMLEYTEIQGVPSFVINGKYMILSSGIKGVEDFIYKVDYLLTK</sequence>
<dbReference type="EMBL" id="JAMOKX010000006">
    <property type="protein sequence ID" value="MCL9819946.1"/>
    <property type="molecule type" value="Genomic_DNA"/>
</dbReference>
<comment type="similarity">
    <text evidence="1">Belongs to the thioredoxin family. DsbA subfamily.</text>
</comment>
<evidence type="ECO:0000259" key="7">
    <source>
        <dbReference type="Pfam" id="PF01323"/>
    </source>
</evidence>
<dbReference type="InterPro" id="IPR050824">
    <property type="entry name" value="Thiol_disulfide_DsbA"/>
</dbReference>
<feature type="chain" id="PRO_5046113238" description="Thiol:disulfide interchange protein DsbA" evidence="6">
    <location>
        <begin position="21"/>
        <end position="214"/>
    </location>
</feature>
<dbReference type="InterPro" id="IPR023205">
    <property type="entry name" value="DsbA/DsbL"/>
</dbReference>
<name>A0ABT0TVJ2_9HELI</name>
<evidence type="ECO:0000256" key="4">
    <source>
        <dbReference type="ARBA" id="ARBA00023157"/>
    </source>
</evidence>
<dbReference type="Pfam" id="PF01323">
    <property type="entry name" value="DSBA"/>
    <property type="match status" value="1"/>
</dbReference>
<organism evidence="8 9">
    <name type="scientific">Helicobacter colisuis</name>
    <dbReference type="NCBI Taxonomy" id="2949739"/>
    <lineage>
        <taxon>Bacteria</taxon>
        <taxon>Pseudomonadati</taxon>
        <taxon>Campylobacterota</taxon>
        <taxon>Epsilonproteobacteria</taxon>
        <taxon>Campylobacterales</taxon>
        <taxon>Helicobacteraceae</taxon>
        <taxon>Helicobacter</taxon>
    </lineage>
</organism>
<dbReference type="Gene3D" id="3.40.30.10">
    <property type="entry name" value="Glutaredoxin"/>
    <property type="match status" value="1"/>
</dbReference>
<accession>A0ABT0TVJ2</accession>
<feature type="domain" description="DSBA-like thioredoxin" evidence="7">
    <location>
        <begin position="112"/>
        <end position="194"/>
    </location>
</feature>
<keyword evidence="9" id="KW-1185">Reference proteome</keyword>
<keyword evidence="5" id="KW-0676">Redox-active center</keyword>
<evidence type="ECO:0000256" key="1">
    <source>
        <dbReference type="ARBA" id="ARBA00005791"/>
    </source>
</evidence>
<gene>
    <name evidence="8" type="ORF">NCR95_07200</name>
</gene>
<evidence type="ECO:0000256" key="2">
    <source>
        <dbReference type="ARBA" id="ARBA00013831"/>
    </source>
</evidence>
<feature type="signal peptide" evidence="6">
    <location>
        <begin position="1"/>
        <end position="20"/>
    </location>
</feature>
<dbReference type="RefSeq" id="WP_250604789.1">
    <property type="nucleotide sequence ID" value="NZ_JAMOKX010000006.1"/>
</dbReference>
<evidence type="ECO:0000256" key="6">
    <source>
        <dbReference type="SAM" id="SignalP"/>
    </source>
</evidence>
<dbReference type="PIRSF" id="PIRSF001488">
    <property type="entry name" value="Tdi_protein"/>
    <property type="match status" value="1"/>
</dbReference>
<evidence type="ECO:0000313" key="8">
    <source>
        <dbReference type="EMBL" id="MCL9819946.1"/>
    </source>
</evidence>
<protein>
    <recommendedName>
        <fullName evidence="2">Thiol:disulfide interchange protein DsbA</fullName>
    </recommendedName>
</protein>
<proteinExistence type="inferred from homology"/>
<evidence type="ECO:0000256" key="3">
    <source>
        <dbReference type="ARBA" id="ARBA00022729"/>
    </source>
</evidence>
<reference evidence="8" key="1">
    <citation type="submission" date="2022-06" db="EMBL/GenBank/DDBJ databases">
        <title>Helicobacter colisuis sp. nov.</title>
        <authorList>
            <person name="Papic B."/>
            <person name="Gruntar I."/>
        </authorList>
    </citation>
    <scope>NUCLEOTIDE SEQUENCE</scope>
    <source>
        <strain evidence="8">11154-15</strain>
    </source>
</reference>
<comment type="caution">
    <text evidence="8">The sequence shown here is derived from an EMBL/GenBank/DDBJ whole genome shotgun (WGS) entry which is preliminary data.</text>
</comment>
<evidence type="ECO:0000313" key="9">
    <source>
        <dbReference type="Proteomes" id="UP001057522"/>
    </source>
</evidence>
<keyword evidence="4" id="KW-1015">Disulfide bond</keyword>
<keyword evidence="3 6" id="KW-0732">Signal</keyword>
<evidence type="ECO:0000256" key="5">
    <source>
        <dbReference type="ARBA" id="ARBA00023284"/>
    </source>
</evidence>